<dbReference type="EC" id="2.7.1.156" evidence="8"/>
<evidence type="ECO:0000256" key="10">
    <source>
        <dbReference type="ARBA" id="ARBA00022573"/>
    </source>
</evidence>
<evidence type="ECO:0000256" key="8">
    <source>
        <dbReference type="ARBA" id="ARBA00012016"/>
    </source>
</evidence>
<dbReference type="GO" id="GO:0043752">
    <property type="term" value="F:adenosylcobinamide kinase activity"/>
    <property type="evidence" value="ECO:0007669"/>
    <property type="project" value="UniProtKB-EC"/>
</dbReference>
<keyword evidence="20" id="KW-0548">Nucleotidyltransferase</keyword>
<feature type="binding site" evidence="19">
    <location>
        <position position="61"/>
    </location>
    <ligand>
        <name>GTP</name>
        <dbReference type="ChEBI" id="CHEBI:37565"/>
    </ligand>
</feature>
<dbReference type="EC" id="2.7.7.62" evidence="9"/>
<dbReference type="EMBL" id="CP044427">
    <property type="protein sequence ID" value="QFG69938.1"/>
    <property type="molecule type" value="Genomic_DNA"/>
</dbReference>
<dbReference type="PANTHER" id="PTHR34848:SF1">
    <property type="entry name" value="BIFUNCTIONAL ADENOSYLCOBALAMIN BIOSYNTHESIS PROTEIN COBU"/>
    <property type="match status" value="1"/>
</dbReference>
<evidence type="ECO:0000256" key="1">
    <source>
        <dbReference type="ARBA" id="ARBA00000312"/>
    </source>
</evidence>
<dbReference type="AlphaFoldDB" id="A0A5J6V826"/>
<gene>
    <name evidence="20" type="primary">cobU</name>
    <name evidence="20" type="ORF">FY030_15590</name>
</gene>
<dbReference type="KEGG" id="serw:FY030_15590"/>
<keyword evidence="15 19" id="KW-0342">GTP-binding</keyword>
<evidence type="ECO:0000256" key="6">
    <source>
        <dbReference type="ARBA" id="ARBA00005159"/>
    </source>
</evidence>
<evidence type="ECO:0000256" key="19">
    <source>
        <dbReference type="PIRSR" id="PIRSR006135-2"/>
    </source>
</evidence>
<evidence type="ECO:0000313" key="21">
    <source>
        <dbReference type="Proteomes" id="UP000326546"/>
    </source>
</evidence>
<evidence type="ECO:0000256" key="17">
    <source>
        <dbReference type="ARBA" id="ARBA00030571"/>
    </source>
</evidence>
<evidence type="ECO:0000256" key="2">
    <source>
        <dbReference type="ARBA" id="ARBA00000711"/>
    </source>
</evidence>
<evidence type="ECO:0000256" key="11">
    <source>
        <dbReference type="ARBA" id="ARBA00022679"/>
    </source>
</evidence>
<comment type="catalytic activity">
    <reaction evidence="1">
        <text>adenosylcob(III)inamide + ATP = adenosylcob(III)inamide phosphate + ADP + H(+)</text>
        <dbReference type="Rhea" id="RHEA:15769"/>
        <dbReference type="ChEBI" id="CHEBI:2480"/>
        <dbReference type="ChEBI" id="CHEBI:15378"/>
        <dbReference type="ChEBI" id="CHEBI:30616"/>
        <dbReference type="ChEBI" id="CHEBI:58502"/>
        <dbReference type="ChEBI" id="CHEBI:456216"/>
        <dbReference type="EC" id="2.7.1.156"/>
    </reaction>
</comment>
<dbReference type="GO" id="GO:0008820">
    <property type="term" value="F:cobinamide phosphate guanylyltransferase activity"/>
    <property type="evidence" value="ECO:0007669"/>
    <property type="project" value="UniProtKB-EC"/>
</dbReference>
<dbReference type="UniPathway" id="UPA00148">
    <property type="reaction ID" value="UER00236"/>
</dbReference>
<sequence>MSLTFLTGGARSGKSALAVRRAQGSGLPVVFVATGQARDEEMTDRIARHQAERPEGWETVEAPVALVDAVRGLPADRCVVVDCLSLWVSNLMEHGDDEATTVSRALALGRWAAAYPGSVIVVTNEVGLGIVPMHPVSRDYRDRLGRVNAILSRHAHRAQLVVAGRTLTLDPLEER</sequence>
<feature type="active site" description="GMP-histidine intermediate" evidence="18">
    <location>
        <position position="49"/>
    </location>
</feature>
<dbReference type="SUPFAM" id="SSF52540">
    <property type="entry name" value="P-loop containing nucleoside triphosphate hydrolases"/>
    <property type="match status" value="1"/>
</dbReference>
<feature type="binding site" evidence="19">
    <location>
        <position position="82"/>
    </location>
    <ligand>
        <name>GTP</name>
        <dbReference type="ChEBI" id="CHEBI:37565"/>
    </ligand>
</feature>
<proteinExistence type="inferred from homology"/>
<evidence type="ECO:0000256" key="15">
    <source>
        <dbReference type="ARBA" id="ARBA00023134"/>
    </source>
</evidence>
<organism evidence="20 21">
    <name type="scientific">Ornithinimicrobium pratense</name>
    <dbReference type="NCBI Taxonomy" id="2593973"/>
    <lineage>
        <taxon>Bacteria</taxon>
        <taxon>Bacillati</taxon>
        <taxon>Actinomycetota</taxon>
        <taxon>Actinomycetes</taxon>
        <taxon>Micrococcales</taxon>
        <taxon>Ornithinimicrobiaceae</taxon>
        <taxon>Ornithinimicrobium</taxon>
    </lineage>
</organism>
<comment type="similarity">
    <text evidence="7">Belongs to the CobU/CobP family.</text>
</comment>
<comment type="catalytic activity">
    <reaction evidence="3">
        <text>adenosylcob(III)inamide + GTP = adenosylcob(III)inamide phosphate + GDP + H(+)</text>
        <dbReference type="Rhea" id="RHEA:15765"/>
        <dbReference type="ChEBI" id="CHEBI:2480"/>
        <dbReference type="ChEBI" id="CHEBI:15378"/>
        <dbReference type="ChEBI" id="CHEBI:37565"/>
        <dbReference type="ChEBI" id="CHEBI:58189"/>
        <dbReference type="ChEBI" id="CHEBI:58502"/>
        <dbReference type="EC" id="2.7.1.156"/>
    </reaction>
</comment>
<protein>
    <recommendedName>
        <fullName evidence="16">Adenosylcobinamide kinase</fullName>
        <ecNumber evidence="8">2.7.1.156</ecNumber>
        <ecNumber evidence="9">2.7.7.62</ecNumber>
    </recommendedName>
    <alternativeName>
        <fullName evidence="17">Adenosylcobinamide-phosphate guanylyltransferase</fullName>
    </alternativeName>
</protein>
<keyword evidence="11 20" id="KW-0808">Transferase</keyword>
<dbReference type="GO" id="GO:0005525">
    <property type="term" value="F:GTP binding"/>
    <property type="evidence" value="ECO:0007669"/>
    <property type="project" value="UniProtKB-KW"/>
</dbReference>
<keyword evidence="10" id="KW-0169">Cobalamin biosynthesis</keyword>
<comment type="function">
    <text evidence="4">Catalyzes ATP-dependent phosphorylation of adenosylcobinamide and addition of GMP to adenosylcobinamide phosphate.</text>
</comment>
<evidence type="ECO:0000256" key="4">
    <source>
        <dbReference type="ARBA" id="ARBA00003889"/>
    </source>
</evidence>
<evidence type="ECO:0000256" key="5">
    <source>
        <dbReference type="ARBA" id="ARBA00004692"/>
    </source>
</evidence>
<reference evidence="20 21" key="1">
    <citation type="submission" date="2019-09" db="EMBL/GenBank/DDBJ databases">
        <title>Serinicoccus pratensis sp. nov., isolated from meadow soil.</title>
        <authorList>
            <person name="Zhang W."/>
        </authorList>
    </citation>
    <scope>NUCLEOTIDE SEQUENCE [LARGE SCALE GENOMIC DNA]</scope>
    <source>
        <strain evidence="20 21">W204</strain>
    </source>
</reference>
<dbReference type="Proteomes" id="UP000326546">
    <property type="component" value="Chromosome"/>
</dbReference>
<evidence type="ECO:0000256" key="16">
    <source>
        <dbReference type="ARBA" id="ARBA00029570"/>
    </source>
</evidence>
<evidence type="ECO:0000256" key="14">
    <source>
        <dbReference type="ARBA" id="ARBA00022840"/>
    </source>
</evidence>
<dbReference type="GO" id="GO:0009236">
    <property type="term" value="P:cobalamin biosynthetic process"/>
    <property type="evidence" value="ECO:0007669"/>
    <property type="project" value="UniProtKB-UniPathway"/>
</dbReference>
<evidence type="ECO:0000256" key="3">
    <source>
        <dbReference type="ARBA" id="ARBA00001522"/>
    </source>
</evidence>
<evidence type="ECO:0000256" key="9">
    <source>
        <dbReference type="ARBA" id="ARBA00012523"/>
    </source>
</evidence>
<comment type="pathway">
    <text evidence="6">Cofactor biosynthesis; adenosylcobalamin biosynthesis; adenosylcobalamin from cob(II)yrinate a,c-diamide: step 5/7.</text>
</comment>
<keyword evidence="14" id="KW-0067">ATP-binding</keyword>
<dbReference type="PIRSF" id="PIRSF006135">
    <property type="entry name" value="CobU"/>
    <property type="match status" value="1"/>
</dbReference>
<evidence type="ECO:0000313" key="20">
    <source>
        <dbReference type="EMBL" id="QFG69938.1"/>
    </source>
</evidence>
<dbReference type="GO" id="GO:0005524">
    <property type="term" value="F:ATP binding"/>
    <property type="evidence" value="ECO:0007669"/>
    <property type="project" value="UniProtKB-KW"/>
</dbReference>
<keyword evidence="21" id="KW-1185">Reference proteome</keyword>
<dbReference type="InterPro" id="IPR027417">
    <property type="entry name" value="P-loop_NTPase"/>
</dbReference>
<evidence type="ECO:0000256" key="12">
    <source>
        <dbReference type="ARBA" id="ARBA00022741"/>
    </source>
</evidence>
<keyword evidence="12 19" id="KW-0547">Nucleotide-binding</keyword>
<comment type="pathway">
    <text evidence="5">Cofactor biosynthesis; adenosylcobalamin biosynthesis; adenosylcobalamin from cob(II)yrinate a,c-diamide: step 6/7.</text>
</comment>
<dbReference type="RefSeq" id="WP_158062432.1">
    <property type="nucleotide sequence ID" value="NZ_CP044427.1"/>
</dbReference>
<dbReference type="NCBIfam" id="NF004469">
    <property type="entry name" value="PRK05800.1"/>
    <property type="match status" value="1"/>
</dbReference>
<feature type="binding site" evidence="19">
    <location>
        <begin position="33"/>
        <end position="35"/>
    </location>
    <ligand>
        <name>GTP</name>
        <dbReference type="ChEBI" id="CHEBI:37565"/>
    </ligand>
</feature>
<comment type="catalytic activity">
    <reaction evidence="2">
        <text>adenosylcob(III)inamide phosphate + GTP + H(+) = adenosylcob(III)inamide-GDP + diphosphate</text>
        <dbReference type="Rhea" id="RHEA:22712"/>
        <dbReference type="ChEBI" id="CHEBI:15378"/>
        <dbReference type="ChEBI" id="CHEBI:33019"/>
        <dbReference type="ChEBI" id="CHEBI:37565"/>
        <dbReference type="ChEBI" id="CHEBI:58502"/>
        <dbReference type="ChEBI" id="CHEBI:60487"/>
        <dbReference type="EC" id="2.7.7.62"/>
    </reaction>
</comment>
<dbReference type="OrthoDB" id="9788370at2"/>
<evidence type="ECO:0000256" key="18">
    <source>
        <dbReference type="PIRSR" id="PIRSR006135-1"/>
    </source>
</evidence>
<accession>A0A5J6V826</accession>
<evidence type="ECO:0000256" key="7">
    <source>
        <dbReference type="ARBA" id="ARBA00007490"/>
    </source>
</evidence>
<dbReference type="CDD" id="cd00544">
    <property type="entry name" value="CobU"/>
    <property type="match status" value="1"/>
</dbReference>
<feature type="binding site" evidence="19">
    <location>
        <begin position="8"/>
        <end position="15"/>
    </location>
    <ligand>
        <name>GTP</name>
        <dbReference type="ChEBI" id="CHEBI:37565"/>
    </ligand>
</feature>
<dbReference type="Pfam" id="PF02283">
    <property type="entry name" value="CobU"/>
    <property type="match status" value="1"/>
</dbReference>
<dbReference type="Gene3D" id="3.40.50.300">
    <property type="entry name" value="P-loop containing nucleotide triphosphate hydrolases"/>
    <property type="match status" value="1"/>
</dbReference>
<keyword evidence="13 20" id="KW-0418">Kinase</keyword>
<dbReference type="PANTHER" id="PTHR34848">
    <property type="match status" value="1"/>
</dbReference>
<dbReference type="InterPro" id="IPR003203">
    <property type="entry name" value="CobU/CobP"/>
</dbReference>
<name>A0A5J6V826_9MICO</name>
<evidence type="ECO:0000256" key="13">
    <source>
        <dbReference type="ARBA" id="ARBA00022777"/>
    </source>
</evidence>